<gene>
    <name evidence="2" type="ORF">SA2016_0224</name>
</gene>
<dbReference type="OrthoDB" id="4481859at2"/>
<dbReference type="Gene3D" id="3.40.50.1820">
    <property type="entry name" value="alpha/beta hydrolase"/>
    <property type="match status" value="1"/>
</dbReference>
<keyword evidence="3" id="KW-1185">Reference proteome</keyword>
<keyword evidence="2" id="KW-0012">Acyltransferase</keyword>
<dbReference type="GO" id="GO:0016746">
    <property type="term" value="F:acyltransferase activity"/>
    <property type="evidence" value="ECO:0007669"/>
    <property type="project" value="UniProtKB-KW"/>
</dbReference>
<organism evidence="2 3">
    <name type="scientific">Sinomonas atrocyanea</name>
    <dbReference type="NCBI Taxonomy" id="37927"/>
    <lineage>
        <taxon>Bacteria</taxon>
        <taxon>Bacillati</taxon>
        <taxon>Actinomycetota</taxon>
        <taxon>Actinomycetes</taxon>
        <taxon>Micrococcales</taxon>
        <taxon>Micrococcaceae</taxon>
        <taxon>Sinomonas</taxon>
    </lineage>
</organism>
<sequence length="265" mass="28454">MEQTDRANPFEGMPSFRLGSGPPLVVIPGLTPRHEVPRGPAFLAESQPLGPLARQREVWWVNRRSGLPPETTMADIAADYAERLPRFGAPVDVLGISTGAAVALQLAHDRPELVRRLVLVAGGCRLGPVGKAGQRALLRRLEAGDLRGAGIEMVRLGGLRPAARSLESWAGWVMGPLMYRGSTTDVMAVLRAEDRFDLTARLAGIEVPTLVVGGDEDAPYGATVFRETARGLPRGRLIIYYGRGHVGIPLAPSFASDVLAFLDVP</sequence>
<dbReference type="KEGG" id="satk:SA2016_0224"/>
<protein>
    <submittedName>
        <fullName evidence="2">Putative hydrolase or acyltransferase of alpha/beta superfamily</fullName>
    </submittedName>
</protein>
<evidence type="ECO:0000313" key="2">
    <source>
        <dbReference type="EMBL" id="AMM30925.1"/>
    </source>
</evidence>
<dbReference type="EMBL" id="CP014518">
    <property type="protein sequence ID" value="AMM30925.1"/>
    <property type="molecule type" value="Genomic_DNA"/>
</dbReference>
<dbReference type="AlphaFoldDB" id="A0A126ZWY2"/>
<evidence type="ECO:0000259" key="1">
    <source>
        <dbReference type="Pfam" id="PF12697"/>
    </source>
</evidence>
<dbReference type="GO" id="GO:0016787">
    <property type="term" value="F:hydrolase activity"/>
    <property type="evidence" value="ECO:0007669"/>
    <property type="project" value="UniProtKB-KW"/>
</dbReference>
<dbReference type="InterPro" id="IPR000073">
    <property type="entry name" value="AB_hydrolase_1"/>
</dbReference>
<evidence type="ECO:0000313" key="3">
    <source>
        <dbReference type="Proteomes" id="UP000070134"/>
    </source>
</evidence>
<reference evidence="2 3" key="1">
    <citation type="submission" date="2016-02" db="EMBL/GenBank/DDBJ databases">
        <title>Complete genome of Sinomonas atrocyanea KCTC 3377.</title>
        <authorList>
            <person name="Kim K.M."/>
        </authorList>
    </citation>
    <scope>NUCLEOTIDE SEQUENCE [LARGE SCALE GENOMIC DNA]</scope>
    <source>
        <strain evidence="2 3">KCTC 3377</strain>
    </source>
</reference>
<feature type="domain" description="AB hydrolase-1" evidence="1">
    <location>
        <begin position="25"/>
        <end position="247"/>
    </location>
</feature>
<dbReference type="Pfam" id="PF12697">
    <property type="entry name" value="Abhydrolase_6"/>
    <property type="match status" value="1"/>
</dbReference>
<dbReference type="SUPFAM" id="SSF53474">
    <property type="entry name" value="alpha/beta-Hydrolases"/>
    <property type="match status" value="1"/>
</dbReference>
<name>A0A126ZWY2_9MICC</name>
<keyword evidence="2" id="KW-0378">Hydrolase</keyword>
<accession>A0A126ZWY2</accession>
<proteinExistence type="predicted"/>
<dbReference type="STRING" id="37927.SA2016_0224"/>
<dbReference type="RefSeq" id="WP_066494460.1">
    <property type="nucleotide sequence ID" value="NZ_BJMO01000007.1"/>
</dbReference>
<dbReference type="Proteomes" id="UP000070134">
    <property type="component" value="Chromosome"/>
</dbReference>
<keyword evidence="2" id="KW-0808">Transferase</keyword>
<dbReference type="InterPro" id="IPR029058">
    <property type="entry name" value="AB_hydrolase_fold"/>
</dbReference>